<proteinExistence type="inferred from homology"/>
<feature type="region of interest" description="Disordered" evidence="5">
    <location>
        <begin position="1"/>
        <end position="27"/>
    </location>
</feature>
<name>A0A0A8LBK3_9SACH</name>
<dbReference type="OrthoDB" id="426001at2759"/>
<protein>
    <recommendedName>
        <fullName evidence="2">protein-tyrosine-phosphatase</fullName>
        <ecNumber evidence="2">3.1.3.48</ecNumber>
    </recommendedName>
</protein>
<evidence type="ECO:0000259" key="6">
    <source>
        <dbReference type="PROSITE" id="PS50054"/>
    </source>
</evidence>
<dbReference type="InterPro" id="IPR000340">
    <property type="entry name" value="Dual-sp_phosphatase_cat-dom"/>
</dbReference>
<dbReference type="PANTHER" id="PTHR10159:SF519">
    <property type="entry name" value="DUAL SPECIFICITY PROTEIN PHOSPHATASE MPK3"/>
    <property type="match status" value="1"/>
</dbReference>
<feature type="compositionally biased region" description="Polar residues" evidence="5">
    <location>
        <begin position="77"/>
        <end position="94"/>
    </location>
</feature>
<reference evidence="8 9" key="1">
    <citation type="submission" date="2014-03" db="EMBL/GenBank/DDBJ databases">
        <title>The genome of Kluyveromyces dobzhanskii.</title>
        <authorList>
            <person name="Nystedt B."/>
            <person name="Astrom S."/>
        </authorList>
    </citation>
    <scope>NUCLEOTIDE SEQUENCE [LARGE SCALE GENOMIC DNA]</scope>
    <source>
        <strain evidence="8 9">CBS 2104</strain>
    </source>
</reference>
<gene>
    <name evidence="8" type="ORF">KLDO_g3740</name>
</gene>
<keyword evidence="4" id="KW-0904">Protein phosphatase</keyword>
<keyword evidence="3" id="KW-0378">Hydrolase</keyword>
<sequence length="360" mass="40615">MDAVQGIGSRTHKSMQNKNSKNLCLRIGDSPTKNKLIVVDPKTHEGSSPSTVPVRNQLRKRVSDAQIYTLPPKIKSARSTPCTPQLQTGSSGFNSAVSPSSSTSSSPFNKFSLPSINTKLHSRPRASTIATSIPQVQTPTNDSIESTTRYWVFQENTPMTSNTYSADVKNNSNIMDSDEDLDSYSETFKENHYPSGPLLVIPPFIYLYSEPSLKEVMGYDLIINVAKEITNYKEQLPLSKQPCYYHFTWSHTSQITKNLPQLTELVHNAYLNQKKVLIHCQCGVSRSASLIVAYMMRYDRLNLNDAYNKLKSIAKEISPNMSLLFQLMEWEDWLKNCDSINNNCRKQSFESISEFGELTL</sequence>
<evidence type="ECO:0000256" key="4">
    <source>
        <dbReference type="ARBA" id="ARBA00022912"/>
    </source>
</evidence>
<dbReference type="GO" id="GO:0017017">
    <property type="term" value="F:MAP kinase tyrosine/serine/threonine phosphatase activity"/>
    <property type="evidence" value="ECO:0007669"/>
    <property type="project" value="TreeGrafter"/>
</dbReference>
<evidence type="ECO:0000313" key="8">
    <source>
        <dbReference type="EMBL" id="CDO95503.1"/>
    </source>
</evidence>
<dbReference type="CDD" id="cd14521">
    <property type="entry name" value="DSP_fungal_SDP1-like"/>
    <property type="match status" value="1"/>
</dbReference>
<dbReference type="EC" id="3.1.3.48" evidence="2"/>
<keyword evidence="9" id="KW-1185">Reference proteome</keyword>
<evidence type="ECO:0000259" key="7">
    <source>
        <dbReference type="PROSITE" id="PS50056"/>
    </source>
</evidence>
<evidence type="ECO:0000313" key="9">
    <source>
        <dbReference type="Proteomes" id="UP000031516"/>
    </source>
</evidence>
<evidence type="ECO:0000256" key="3">
    <source>
        <dbReference type="ARBA" id="ARBA00022801"/>
    </source>
</evidence>
<evidence type="ECO:0000256" key="2">
    <source>
        <dbReference type="ARBA" id="ARBA00013064"/>
    </source>
</evidence>
<feature type="domain" description="Tyrosine specific protein phosphatases" evidence="7">
    <location>
        <begin position="257"/>
        <end position="312"/>
    </location>
</feature>
<organism evidence="8 9">
    <name type="scientific">Kluyveromyces dobzhanskii CBS 2104</name>
    <dbReference type="NCBI Taxonomy" id="1427455"/>
    <lineage>
        <taxon>Eukaryota</taxon>
        <taxon>Fungi</taxon>
        <taxon>Dikarya</taxon>
        <taxon>Ascomycota</taxon>
        <taxon>Saccharomycotina</taxon>
        <taxon>Saccharomycetes</taxon>
        <taxon>Saccharomycetales</taxon>
        <taxon>Saccharomycetaceae</taxon>
        <taxon>Kluyveromyces</taxon>
    </lineage>
</organism>
<dbReference type="GO" id="GO:0033550">
    <property type="term" value="F:MAP kinase tyrosine phosphatase activity"/>
    <property type="evidence" value="ECO:0007669"/>
    <property type="project" value="TreeGrafter"/>
</dbReference>
<accession>A0A0A8LBK3</accession>
<feature type="domain" description="Tyrosine-protein phosphatase" evidence="6">
    <location>
        <begin position="196"/>
        <end position="336"/>
    </location>
</feature>
<dbReference type="PANTHER" id="PTHR10159">
    <property type="entry name" value="DUAL SPECIFICITY PROTEIN PHOSPHATASE"/>
    <property type="match status" value="1"/>
</dbReference>
<dbReference type="InterPro" id="IPR029021">
    <property type="entry name" value="Prot-tyrosine_phosphatase-like"/>
</dbReference>
<dbReference type="InterPro" id="IPR000387">
    <property type="entry name" value="Tyr_Pase_dom"/>
</dbReference>
<dbReference type="Gene3D" id="3.90.190.10">
    <property type="entry name" value="Protein tyrosine phosphatase superfamily"/>
    <property type="match status" value="1"/>
</dbReference>
<comment type="caution">
    <text evidence="8">The sequence shown here is derived from an EMBL/GenBank/DDBJ whole genome shotgun (WGS) entry which is preliminary data.</text>
</comment>
<dbReference type="GO" id="GO:0005829">
    <property type="term" value="C:cytosol"/>
    <property type="evidence" value="ECO:0007669"/>
    <property type="project" value="TreeGrafter"/>
</dbReference>
<dbReference type="PROSITE" id="PS50056">
    <property type="entry name" value="TYR_PHOSPHATASE_2"/>
    <property type="match status" value="1"/>
</dbReference>
<feature type="region of interest" description="Disordered" evidence="5">
    <location>
        <begin position="69"/>
        <end position="109"/>
    </location>
</feature>
<dbReference type="SUPFAM" id="SSF52799">
    <property type="entry name" value="(Phosphotyrosine protein) phosphatases II"/>
    <property type="match status" value="1"/>
</dbReference>
<dbReference type="PROSITE" id="PS50054">
    <property type="entry name" value="TYR_PHOSPHATASE_DUAL"/>
    <property type="match status" value="1"/>
</dbReference>
<evidence type="ECO:0000256" key="1">
    <source>
        <dbReference type="ARBA" id="ARBA00008601"/>
    </source>
</evidence>
<dbReference type="Proteomes" id="UP000031516">
    <property type="component" value="Unassembled WGS sequence"/>
</dbReference>
<dbReference type="InterPro" id="IPR016130">
    <property type="entry name" value="Tyr_Pase_AS"/>
</dbReference>
<dbReference type="SMART" id="SM00195">
    <property type="entry name" value="DSPc"/>
    <property type="match status" value="1"/>
</dbReference>
<dbReference type="GO" id="GO:0043409">
    <property type="term" value="P:negative regulation of MAPK cascade"/>
    <property type="evidence" value="ECO:0007669"/>
    <property type="project" value="TreeGrafter"/>
</dbReference>
<comment type="similarity">
    <text evidence="1">Belongs to the protein-tyrosine phosphatase family. Non-receptor class dual specificity subfamily.</text>
</comment>
<dbReference type="GO" id="GO:0005634">
    <property type="term" value="C:nucleus"/>
    <property type="evidence" value="ECO:0007669"/>
    <property type="project" value="TreeGrafter"/>
</dbReference>
<dbReference type="GO" id="GO:0008330">
    <property type="term" value="F:protein tyrosine/threonine phosphatase activity"/>
    <property type="evidence" value="ECO:0007669"/>
    <property type="project" value="TreeGrafter"/>
</dbReference>
<dbReference type="PROSITE" id="PS00383">
    <property type="entry name" value="TYR_PHOSPHATASE_1"/>
    <property type="match status" value="1"/>
</dbReference>
<feature type="compositionally biased region" description="Low complexity" evidence="5">
    <location>
        <begin position="95"/>
        <end position="106"/>
    </location>
</feature>
<evidence type="ECO:0000256" key="5">
    <source>
        <dbReference type="SAM" id="MobiDB-lite"/>
    </source>
</evidence>
<dbReference type="AlphaFoldDB" id="A0A0A8LBK3"/>
<dbReference type="Pfam" id="PF00782">
    <property type="entry name" value="DSPc"/>
    <property type="match status" value="1"/>
</dbReference>
<dbReference type="EMBL" id="CCBQ010000045">
    <property type="protein sequence ID" value="CDO95503.1"/>
    <property type="molecule type" value="Genomic_DNA"/>
</dbReference>
<dbReference type="InterPro" id="IPR020422">
    <property type="entry name" value="TYR_PHOSPHATASE_DUAL_dom"/>
</dbReference>